<dbReference type="InterPro" id="IPR006710">
    <property type="entry name" value="Glyco_hydro_43"/>
</dbReference>
<evidence type="ECO:0000313" key="7">
    <source>
        <dbReference type="Proteomes" id="UP001314263"/>
    </source>
</evidence>
<evidence type="ECO:0008006" key="8">
    <source>
        <dbReference type="Google" id="ProtNLM"/>
    </source>
</evidence>
<dbReference type="Pfam" id="PF04616">
    <property type="entry name" value="Glyco_hydro_43"/>
    <property type="match status" value="1"/>
</dbReference>
<sequence length="421" mass="45426">MHRSVCLMIPLWRWQGTRTGHAALVLAMLYATVSLVCSARPEDALIRVGDAPLDDSGQPVQAHGGGIVQVDDTFYWCGESYKQPMLGDFISAGINLYSSTDLQSWHFEGLIFNSSQITDIPAHAPYRVERPKILYNAAQGRYVLLFHADTASFDYNVVGVAVSASNITGPYTFVRTFHPDGLNSLDMGVFQESDGRAFLVRSINNSFVGISQLSDSYTDTTGLVSVAPRGEGPAIFKPSDGNYYMMASHLTFWRPNPAMLFHAAADSLATAKWSQLARPAMGPGANTTYNSQSSSVFTLRLASGAALHIYMGDRWNFYGPGSVANSSYVWLPLLPREDGLGYTLLELDEWRPRDYEAQASLPVALNSNATLSSGLSAVERAWVGSLLQPSPSSSSSSSSIGASSSAPSPPASPNIETIIAN</sequence>
<name>A0AAV1I1A4_9CHLO</name>
<dbReference type="InterPro" id="IPR023296">
    <property type="entry name" value="Glyco_hydro_beta-prop_sf"/>
</dbReference>
<evidence type="ECO:0000313" key="6">
    <source>
        <dbReference type="EMBL" id="CAK0772385.1"/>
    </source>
</evidence>
<feature type="compositionally biased region" description="Low complexity" evidence="5">
    <location>
        <begin position="389"/>
        <end position="406"/>
    </location>
</feature>
<evidence type="ECO:0000256" key="2">
    <source>
        <dbReference type="ARBA" id="ARBA00022801"/>
    </source>
</evidence>
<dbReference type="Proteomes" id="UP001314263">
    <property type="component" value="Unassembled WGS sequence"/>
</dbReference>
<keyword evidence="7" id="KW-1185">Reference proteome</keyword>
<evidence type="ECO:0000256" key="3">
    <source>
        <dbReference type="ARBA" id="ARBA00023295"/>
    </source>
</evidence>
<feature type="region of interest" description="Disordered" evidence="5">
    <location>
        <begin position="388"/>
        <end position="421"/>
    </location>
</feature>
<proteinExistence type="inferred from homology"/>
<comment type="similarity">
    <text evidence="1 4">Belongs to the glycosyl hydrolase 43 family.</text>
</comment>
<dbReference type="GO" id="GO:0004553">
    <property type="term" value="F:hydrolase activity, hydrolyzing O-glycosyl compounds"/>
    <property type="evidence" value="ECO:0007669"/>
    <property type="project" value="InterPro"/>
</dbReference>
<dbReference type="PANTHER" id="PTHR22925:SF3">
    <property type="entry name" value="GLYCOSYL HYDROLASE FAMILY PROTEIN 43"/>
    <property type="match status" value="1"/>
</dbReference>
<keyword evidence="3 4" id="KW-0326">Glycosidase</keyword>
<evidence type="ECO:0000256" key="1">
    <source>
        <dbReference type="ARBA" id="ARBA00009865"/>
    </source>
</evidence>
<dbReference type="PANTHER" id="PTHR22925">
    <property type="entry name" value="GLYCOSYL HYDROLASE 43 FAMILY MEMBER"/>
    <property type="match status" value="1"/>
</dbReference>
<keyword evidence="2 4" id="KW-0378">Hydrolase</keyword>
<dbReference type="AlphaFoldDB" id="A0AAV1I1A4"/>
<dbReference type="EMBL" id="CAUYUE010000005">
    <property type="protein sequence ID" value="CAK0772385.1"/>
    <property type="molecule type" value="Genomic_DNA"/>
</dbReference>
<dbReference type="SUPFAM" id="SSF75005">
    <property type="entry name" value="Arabinanase/levansucrase/invertase"/>
    <property type="match status" value="1"/>
</dbReference>
<evidence type="ECO:0000256" key="4">
    <source>
        <dbReference type="RuleBase" id="RU361187"/>
    </source>
</evidence>
<dbReference type="GO" id="GO:0005975">
    <property type="term" value="P:carbohydrate metabolic process"/>
    <property type="evidence" value="ECO:0007669"/>
    <property type="project" value="InterPro"/>
</dbReference>
<gene>
    <name evidence="6" type="ORF">CVIRNUC_003957</name>
</gene>
<comment type="caution">
    <text evidence="6">The sequence shown here is derived from an EMBL/GenBank/DDBJ whole genome shotgun (WGS) entry which is preliminary data.</text>
</comment>
<dbReference type="CDD" id="cd08985">
    <property type="entry name" value="GH43_CtGH43-like"/>
    <property type="match status" value="1"/>
</dbReference>
<reference evidence="6 7" key="1">
    <citation type="submission" date="2023-10" db="EMBL/GenBank/DDBJ databases">
        <authorList>
            <person name="Maclean D."/>
            <person name="Macfadyen A."/>
        </authorList>
    </citation>
    <scope>NUCLEOTIDE SEQUENCE [LARGE SCALE GENOMIC DNA]</scope>
</reference>
<evidence type="ECO:0000256" key="5">
    <source>
        <dbReference type="SAM" id="MobiDB-lite"/>
    </source>
</evidence>
<dbReference type="Gene3D" id="2.115.10.20">
    <property type="entry name" value="Glycosyl hydrolase domain, family 43"/>
    <property type="match status" value="1"/>
</dbReference>
<organism evidence="6 7">
    <name type="scientific">Coccomyxa viridis</name>
    <dbReference type="NCBI Taxonomy" id="1274662"/>
    <lineage>
        <taxon>Eukaryota</taxon>
        <taxon>Viridiplantae</taxon>
        <taxon>Chlorophyta</taxon>
        <taxon>core chlorophytes</taxon>
        <taxon>Trebouxiophyceae</taxon>
        <taxon>Trebouxiophyceae incertae sedis</taxon>
        <taxon>Coccomyxaceae</taxon>
        <taxon>Coccomyxa</taxon>
    </lineage>
</organism>
<protein>
    <recommendedName>
        <fullName evidence="8">Glycosyl hydrolase family 43 protein</fullName>
    </recommendedName>
</protein>
<accession>A0AAV1I1A4</accession>